<keyword evidence="3 5" id="KW-0012">Acyltransferase</keyword>
<evidence type="ECO:0000256" key="3">
    <source>
        <dbReference type="ARBA" id="ARBA00023315"/>
    </source>
</evidence>
<dbReference type="RefSeq" id="WP_145291079.1">
    <property type="nucleotide sequence ID" value="NZ_CP036291.1"/>
</dbReference>
<organism evidence="5 6">
    <name type="scientific">Pirellulimonas nuda</name>
    <dbReference type="NCBI Taxonomy" id="2528009"/>
    <lineage>
        <taxon>Bacteria</taxon>
        <taxon>Pseudomonadati</taxon>
        <taxon>Planctomycetota</taxon>
        <taxon>Planctomycetia</taxon>
        <taxon>Pirellulales</taxon>
        <taxon>Lacipirellulaceae</taxon>
        <taxon>Pirellulimonas</taxon>
    </lineage>
</organism>
<gene>
    <name evidence="5" type="primary">plsC</name>
    <name evidence="5" type="ORF">Pla175_46120</name>
</gene>
<dbReference type="InterPro" id="IPR002123">
    <property type="entry name" value="Plipid/glycerol_acylTrfase"/>
</dbReference>
<dbReference type="AlphaFoldDB" id="A0A518DIG3"/>
<dbReference type="PANTHER" id="PTHR10434">
    <property type="entry name" value="1-ACYL-SN-GLYCEROL-3-PHOSPHATE ACYLTRANSFERASE"/>
    <property type="match status" value="1"/>
</dbReference>
<dbReference type="SUPFAM" id="SSF69593">
    <property type="entry name" value="Glycerol-3-phosphate (1)-acyltransferase"/>
    <property type="match status" value="1"/>
</dbReference>
<proteinExistence type="predicted"/>
<dbReference type="GO" id="GO:0003841">
    <property type="term" value="F:1-acylglycerol-3-phosphate O-acyltransferase activity"/>
    <property type="evidence" value="ECO:0007669"/>
    <property type="project" value="TreeGrafter"/>
</dbReference>
<dbReference type="GO" id="GO:0006654">
    <property type="term" value="P:phosphatidic acid biosynthetic process"/>
    <property type="evidence" value="ECO:0007669"/>
    <property type="project" value="TreeGrafter"/>
</dbReference>
<evidence type="ECO:0000256" key="2">
    <source>
        <dbReference type="ARBA" id="ARBA00022679"/>
    </source>
</evidence>
<dbReference type="CDD" id="cd07989">
    <property type="entry name" value="LPLAT_AGPAT-like"/>
    <property type="match status" value="1"/>
</dbReference>
<keyword evidence="6" id="KW-1185">Reference proteome</keyword>
<dbReference type="Pfam" id="PF01553">
    <property type="entry name" value="Acyltransferase"/>
    <property type="match status" value="1"/>
</dbReference>
<feature type="domain" description="Phospholipid/glycerol acyltransferase" evidence="4">
    <location>
        <begin position="51"/>
        <end position="162"/>
    </location>
</feature>
<comment type="pathway">
    <text evidence="1">Lipid metabolism.</text>
</comment>
<dbReference type="SMART" id="SM00563">
    <property type="entry name" value="PlsC"/>
    <property type="match status" value="1"/>
</dbReference>
<dbReference type="KEGG" id="pnd:Pla175_46120"/>
<evidence type="ECO:0000256" key="1">
    <source>
        <dbReference type="ARBA" id="ARBA00005189"/>
    </source>
</evidence>
<dbReference type="OrthoDB" id="9803035at2"/>
<name>A0A518DIG3_9BACT</name>
<dbReference type="Proteomes" id="UP000317429">
    <property type="component" value="Chromosome"/>
</dbReference>
<evidence type="ECO:0000313" key="5">
    <source>
        <dbReference type="EMBL" id="QDU91192.1"/>
    </source>
</evidence>
<dbReference type="EC" id="2.3.1.-" evidence="5"/>
<dbReference type="PANTHER" id="PTHR10434:SF11">
    <property type="entry name" value="1-ACYL-SN-GLYCEROL-3-PHOSPHATE ACYLTRANSFERASE"/>
    <property type="match status" value="1"/>
</dbReference>
<sequence length="223" mass="24484">MSKQTQRVKHQRGVVKLLWYRLSQCFLWLFGKIWFRLRTSGAENVPDSGAVILISNHQSHLDPAMIGGFTRRPLSMMARDTLFTGVFGALIRSYDAIPVDRDGGGLGGIREVLRRLRDDAAVLVFPEGTRSVDGRIQPLKPGFLALVRRGNAALLPMGIEGANDAMPRGAHFPRPRPIAIVYGEPIAQETLAGMSDDALLEFAARQMADCHYRASFLLGGGSV</sequence>
<evidence type="ECO:0000259" key="4">
    <source>
        <dbReference type="SMART" id="SM00563"/>
    </source>
</evidence>
<keyword evidence="2 5" id="KW-0808">Transferase</keyword>
<accession>A0A518DIG3</accession>
<protein>
    <submittedName>
        <fullName evidence="5">1-acyl-sn-glycerol-3-phosphate acyltransferase</fullName>
        <ecNumber evidence="5">2.3.1.-</ecNumber>
    </submittedName>
</protein>
<evidence type="ECO:0000313" key="6">
    <source>
        <dbReference type="Proteomes" id="UP000317429"/>
    </source>
</evidence>
<reference evidence="5 6" key="1">
    <citation type="submission" date="2019-02" db="EMBL/GenBank/DDBJ databases">
        <title>Deep-cultivation of Planctomycetes and their phenomic and genomic characterization uncovers novel biology.</title>
        <authorList>
            <person name="Wiegand S."/>
            <person name="Jogler M."/>
            <person name="Boedeker C."/>
            <person name="Pinto D."/>
            <person name="Vollmers J."/>
            <person name="Rivas-Marin E."/>
            <person name="Kohn T."/>
            <person name="Peeters S.H."/>
            <person name="Heuer A."/>
            <person name="Rast P."/>
            <person name="Oberbeckmann S."/>
            <person name="Bunk B."/>
            <person name="Jeske O."/>
            <person name="Meyerdierks A."/>
            <person name="Storesund J.E."/>
            <person name="Kallscheuer N."/>
            <person name="Luecker S."/>
            <person name="Lage O.M."/>
            <person name="Pohl T."/>
            <person name="Merkel B.J."/>
            <person name="Hornburger P."/>
            <person name="Mueller R.-W."/>
            <person name="Bruemmer F."/>
            <person name="Labrenz M."/>
            <person name="Spormann A.M."/>
            <person name="Op den Camp H."/>
            <person name="Overmann J."/>
            <person name="Amann R."/>
            <person name="Jetten M.S.M."/>
            <person name="Mascher T."/>
            <person name="Medema M.H."/>
            <person name="Devos D.P."/>
            <person name="Kaster A.-K."/>
            <person name="Ovreas L."/>
            <person name="Rohde M."/>
            <person name="Galperin M.Y."/>
            <person name="Jogler C."/>
        </authorList>
    </citation>
    <scope>NUCLEOTIDE SEQUENCE [LARGE SCALE GENOMIC DNA]</scope>
    <source>
        <strain evidence="5 6">Pla175</strain>
    </source>
</reference>
<dbReference type="EMBL" id="CP036291">
    <property type="protein sequence ID" value="QDU91192.1"/>
    <property type="molecule type" value="Genomic_DNA"/>
</dbReference>